<dbReference type="RefSeq" id="WP_211352109.1">
    <property type="nucleotide sequence ID" value="NZ_SODV01000001.1"/>
</dbReference>
<comment type="caution">
    <text evidence="4">The sequence shown here is derived from an EMBL/GenBank/DDBJ whole genome shotgun (WGS) entry which is preliminary data.</text>
</comment>
<feature type="domain" description="Enoyl reductase (ER)" evidence="3">
    <location>
        <begin position="1"/>
        <end position="307"/>
    </location>
</feature>
<dbReference type="SUPFAM" id="SSF50129">
    <property type="entry name" value="GroES-like"/>
    <property type="match status" value="1"/>
</dbReference>
<dbReference type="Pfam" id="PF13602">
    <property type="entry name" value="ADH_zinc_N_2"/>
    <property type="match status" value="1"/>
</dbReference>
<proteinExistence type="predicted"/>
<dbReference type="SUPFAM" id="SSF51735">
    <property type="entry name" value="NAD(P)-binding Rossmann-fold domains"/>
    <property type="match status" value="1"/>
</dbReference>
<evidence type="ECO:0000256" key="1">
    <source>
        <dbReference type="ARBA" id="ARBA00022857"/>
    </source>
</evidence>
<name>A0A4R8DX93_9BACT</name>
<dbReference type="InterPro" id="IPR013154">
    <property type="entry name" value="ADH-like_N"/>
</dbReference>
<dbReference type="InterPro" id="IPR020843">
    <property type="entry name" value="ER"/>
</dbReference>
<organism evidence="4 5">
    <name type="scientific">Dinghuibacter silviterrae</name>
    <dbReference type="NCBI Taxonomy" id="1539049"/>
    <lineage>
        <taxon>Bacteria</taxon>
        <taxon>Pseudomonadati</taxon>
        <taxon>Bacteroidota</taxon>
        <taxon>Chitinophagia</taxon>
        <taxon>Chitinophagales</taxon>
        <taxon>Chitinophagaceae</taxon>
        <taxon>Dinghuibacter</taxon>
    </lineage>
</organism>
<dbReference type="InterPro" id="IPR036291">
    <property type="entry name" value="NAD(P)-bd_dom_sf"/>
</dbReference>
<evidence type="ECO:0000256" key="2">
    <source>
        <dbReference type="ARBA" id="ARBA00023002"/>
    </source>
</evidence>
<dbReference type="Gene3D" id="3.40.50.720">
    <property type="entry name" value="NAD(P)-binding Rossmann-like Domain"/>
    <property type="match status" value="1"/>
</dbReference>
<evidence type="ECO:0000259" key="3">
    <source>
        <dbReference type="SMART" id="SM00829"/>
    </source>
</evidence>
<keyword evidence="5" id="KW-1185">Reference proteome</keyword>
<evidence type="ECO:0000313" key="4">
    <source>
        <dbReference type="EMBL" id="TDX02155.1"/>
    </source>
</evidence>
<dbReference type="GO" id="GO:0070402">
    <property type="term" value="F:NADPH binding"/>
    <property type="evidence" value="ECO:0007669"/>
    <property type="project" value="TreeGrafter"/>
</dbReference>
<gene>
    <name evidence="4" type="ORF">EDB95_3205</name>
</gene>
<dbReference type="Pfam" id="PF08240">
    <property type="entry name" value="ADH_N"/>
    <property type="match status" value="1"/>
</dbReference>
<keyword evidence="2" id="KW-0560">Oxidoreductase</keyword>
<dbReference type="Proteomes" id="UP000294498">
    <property type="component" value="Unassembled WGS sequence"/>
</dbReference>
<dbReference type="Gene3D" id="3.90.180.10">
    <property type="entry name" value="Medium-chain alcohol dehydrogenases, catalytic domain"/>
    <property type="match status" value="1"/>
</dbReference>
<dbReference type="PANTHER" id="PTHR48106">
    <property type="entry name" value="QUINONE OXIDOREDUCTASE PIG3-RELATED"/>
    <property type="match status" value="1"/>
</dbReference>
<sequence length="309" mass="32322">MCVPAPGPQEVRIQVKAIGLNRADTMYRLGIYDEYPIFPARLGYEAAGIVEAIGDGVEGVAVGDVVSVLPAFSLHQYATYGALIVVPAYTLQKHPSSLSFEEAASVWTSYLTMYGMVVDAANVQPGQYVVITAASSNAGLAAIQVVNGVGGIPIAVTTTGRKRDALVTAGAAHVIAADEQDVVTEVLKITKNNGPEVILDPVGGPLLTKLIDAVAVKGKVYIYGGLSPEPASLSALTLVRKTPALYGYNATDVLLNPSKLGAAIQFIYEGIAKGKLKPVVGKTFPFDEIVAATKFLEANTHIGKVVVTI</sequence>
<dbReference type="PANTHER" id="PTHR48106:SF5">
    <property type="entry name" value="ZINC-CONTAINING ALCOHOL DEHYDROGENASE"/>
    <property type="match status" value="1"/>
</dbReference>
<dbReference type="InterPro" id="IPR011032">
    <property type="entry name" value="GroES-like_sf"/>
</dbReference>
<dbReference type="SMART" id="SM00829">
    <property type="entry name" value="PKS_ER"/>
    <property type="match status" value="1"/>
</dbReference>
<reference evidence="4 5" key="1">
    <citation type="submission" date="2019-03" db="EMBL/GenBank/DDBJ databases">
        <title>Genomic Encyclopedia of Type Strains, Phase IV (KMG-IV): sequencing the most valuable type-strain genomes for metagenomic binning, comparative biology and taxonomic classification.</title>
        <authorList>
            <person name="Goeker M."/>
        </authorList>
    </citation>
    <scope>NUCLEOTIDE SEQUENCE [LARGE SCALE GENOMIC DNA]</scope>
    <source>
        <strain evidence="4 5">DSM 100059</strain>
    </source>
</reference>
<dbReference type="EMBL" id="SODV01000001">
    <property type="protein sequence ID" value="TDX02155.1"/>
    <property type="molecule type" value="Genomic_DNA"/>
</dbReference>
<accession>A0A4R8DX93</accession>
<dbReference type="AlphaFoldDB" id="A0A4R8DX93"/>
<dbReference type="GO" id="GO:0016651">
    <property type="term" value="F:oxidoreductase activity, acting on NAD(P)H"/>
    <property type="evidence" value="ECO:0007669"/>
    <property type="project" value="TreeGrafter"/>
</dbReference>
<protein>
    <submittedName>
        <fullName evidence="4">NADPH:quinone reductase-like Zn-dependent oxidoreductase</fullName>
    </submittedName>
</protein>
<evidence type="ECO:0000313" key="5">
    <source>
        <dbReference type="Proteomes" id="UP000294498"/>
    </source>
</evidence>
<dbReference type="CDD" id="cd08268">
    <property type="entry name" value="MDR2"/>
    <property type="match status" value="1"/>
</dbReference>
<keyword evidence="1" id="KW-0521">NADP</keyword>